<evidence type="ECO:0000256" key="5">
    <source>
        <dbReference type="ARBA" id="ARBA00023136"/>
    </source>
</evidence>
<accession>A0A3B3VML1</accession>
<evidence type="ECO:0008006" key="10">
    <source>
        <dbReference type="Google" id="ProtNLM"/>
    </source>
</evidence>
<organism evidence="8 9">
    <name type="scientific">Poecilia latipinna</name>
    <name type="common">sailfin molly</name>
    <dbReference type="NCBI Taxonomy" id="48699"/>
    <lineage>
        <taxon>Eukaryota</taxon>
        <taxon>Metazoa</taxon>
        <taxon>Chordata</taxon>
        <taxon>Craniata</taxon>
        <taxon>Vertebrata</taxon>
        <taxon>Euteleostomi</taxon>
        <taxon>Actinopterygii</taxon>
        <taxon>Neopterygii</taxon>
        <taxon>Teleostei</taxon>
        <taxon>Neoteleostei</taxon>
        <taxon>Acanthomorphata</taxon>
        <taxon>Ovalentaria</taxon>
        <taxon>Atherinomorphae</taxon>
        <taxon>Cyprinodontiformes</taxon>
        <taxon>Poeciliidae</taxon>
        <taxon>Poeciliinae</taxon>
        <taxon>Poecilia</taxon>
    </lineage>
</organism>
<protein>
    <recommendedName>
        <fullName evidence="10">Interferon induced transmembrane protein 10</fullName>
    </recommendedName>
</protein>
<sequence length="170" mass="18552">RNSTQIQTPEDLAMNPGYSSAPYSAETVALQGRRHEVSPGQSGGLTGVQHTIVNVPTEPTRDYLVWSLWNFVYGNFCCLGLAALICSVKARDRKMVGDQLGARGHASTARVLNIAATVLTSLTFILYPHMLSDFTANILKIGQKHDLTRCQVIVLTSDVSNASDHFFSNK</sequence>
<dbReference type="STRING" id="48699.ENSPLAP00000026147"/>
<feature type="region of interest" description="Disordered" evidence="6">
    <location>
        <begin position="1"/>
        <end position="20"/>
    </location>
</feature>
<reference evidence="8" key="2">
    <citation type="submission" date="2025-09" db="UniProtKB">
        <authorList>
            <consortium name="Ensembl"/>
        </authorList>
    </citation>
    <scope>IDENTIFICATION</scope>
</reference>
<evidence type="ECO:0000256" key="7">
    <source>
        <dbReference type="SAM" id="Phobius"/>
    </source>
</evidence>
<dbReference type="AlphaFoldDB" id="A0A3B3VML1"/>
<dbReference type="Proteomes" id="UP000261500">
    <property type="component" value="Unplaced"/>
</dbReference>
<dbReference type="Ensembl" id="ENSPLAT00000017893.1">
    <property type="protein sequence ID" value="ENSPLAP00000026147.1"/>
    <property type="gene ID" value="ENSPLAG00000013744.1"/>
</dbReference>
<dbReference type="GO" id="GO:0005886">
    <property type="term" value="C:plasma membrane"/>
    <property type="evidence" value="ECO:0007669"/>
    <property type="project" value="TreeGrafter"/>
</dbReference>
<dbReference type="Pfam" id="PF04505">
    <property type="entry name" value="CD225"/>
    <property type="match status" value="1"/>
</dbReference>
<keyword evidence="4 7" id="KW-1133">Transmembrane helix</keyword>
<feature type="transmembrane region" description="Helical" evidence="7">
    <location>
        <begin position="111"/>
        <end position="130"/>
    </location>
</feature>
<evidence type="ECO:0000313" key="9">
    <source>
        <dbReference type="Proteomes" id="UP000261500"/>
    </source>
</evidence>
<keyword evidence="9" id="KW-1185">Reference proteome</keyword>
<comment type="similarity">
    <text evidence="2">Belongs to the CD225/Dispanin family.</text>
</comment>
<name>A0A3B3VML1_9TELE</name>
<dbReference type="InterPro" id="IPR007593">
    <property type="entry name" value="CD225/Dispanin_fam"/>
</dbReference>
<comment type="subcellular location">
    <subcellularLocation>
        <location evidence="1">Membrane</location>
    </subcellularLocation>
</comment>
<keyword evidence="5 7" id="KW-0472">Membrane</keyword>
<dbReference type="GeneTree" id="ENSGT00950000182857"/>
<proteinExistence type="inferred from homology"/>
<dbReference type="PANTHER" id="PTHR13999">
    <property type="entry name" value="INTERFERON INDUCIBLE TRANSMEMBRANE PROTEIN"/>
    <property type="match status" value="1"/>
</dbReference>
<keyword evidence="3 7" id="KW-0812">Transmembrane</keyword>
<evidence type="ECO:0000256" key="3">
    <source>
        <dbReference type="ARBA" id="ARBA00022692"/>
    </source>
</evidence>
<evidence type="ECO:0000313" key="8">
    <source>
        <dbReference type="Ensembl" id="ENSPLAP00000026147.1"/>
    </source>
</evidence>
<reference evidence="8" key="1">
    <citation type="submission" date="2025-08" db="UniProtKB">
        <authorList>
            <consortium name="Ensembl"/>
        </authorList>
    </citation>
    <scope>IDENTIFICATION</scope>
</reference>
<dbReference type="InterPro" id="IPR051517">
    <property type="entry name" value="IFITM_antiviral_protein"/>
</dbReference>
<feature type="transmembrane region" description="Helical" evidence="7">
    <location>
        <begin position="71"/>
        <end position="90"/>
    </location>
</feature>
<evidence type="ECO:0000256" key="1">
    <source>
        <dbReference type="ARBA" id="ARBA00004370"/>
    </source>
</evidence>
<evidence type="ECO:0000256" key="2">
    <source>
        <dbReference type="ARBA" id="ARBA00006843"/>
    </source>
</evidence>
<evidence type="ECO:0000256" key="4">
    <source>
        <dbReference type="ARBA" id="ARBA00022989"/>
    </source>
</evidence>
<evidence type="ECO:0000256" key="6">
    <source>
        <dbReference type="SAM" id="MobiDB-lite"/>
    </source>
</evidence>